<dbReference type="EMBL" id="FRAR01000044">
    <property type="protein sequence ID" value="SHL03647.1"/>
    <property type="molecule type" value="Genomic_DNA"/>
</dbReference>
<dbReference type="RefSeq" id="WP_072917804.1">
    <property type="nucleotide sequence ID" value="NZ_FRAR01000044.1"/>
</dbReference>
<dbReference type="Proteomes" id="UP000183997">
    <property type="component" value="Unassembled WGS sequence"/>
</dbReference>
<proteinExistence type="predicted"/>
<evidence type="ECO:0000313" key="2">
    <source>
        <dbReference type="EMBL" id="SHL03647.1"/>
    </source>
</evidence>
<dbReference type="OrthoDB" id="9776919at2"/>
<dbReference type="InterPro" id="IPR018317">
    <property type="entry name" value="QueC"/>
</dbReference>
<name>A0A1M6XCF9_9FIRM</name>
<dbReference type="Pfam" id="PF06508">
    <property type="entry name" value="QueC"/>
    <property type="match status" value="1"/>
</dbReference>
<dbReference type="AlphaFoldDB" id="A0A1M6XCF9"/>
<keyword evidence="3" id="KW-1185">Reference proteome</keyword>
<dbReference type="STRING" id="1121421.SAMN02745123_03982"/>
<dbReference type="PANTHER" id="PTHR43169:SF2">
    <property type="entry name" value="NAD_GMP SYNTHASE DOMAIN-CONTAINING PROTEIN"/>
    <property type="match status" value="1"/>
</dbReference>
<dbReference type="InterPro" id="IPR005232">
    <property type="entry name" value="LarE"/>
</dbReference>
<organism evidence="2 3">
    <name type="scientific">Desulforamulus aeronauticus DSM 10349</name>
    <dbReference type="NCBI Taxonomy" id="1121421"/>
    <lineage>
        <taxon>Bacteria</taxon>
        <taxon>Bacillati</taxon>
        <taxon>Bacillota</taxon>
        <taxon>Clostridia</taxon>
        <taxon>Eubacteriales</taxon>
        <taxon>Peptococcaceae</taxon>
        <taxon>Desulforamulus</taxon>
    </lineage>
</organism>
<dbReference type="PIRSF" id="PIRSF006661">
    <property type="entry name" value="PP-lp_UCP006661"/>
    <property type="match status" value="1"/>
</dbReference>
<dbReference type="InterPro" id="IPR052188">
    <property type="entry name" value="Ni-pincer_cofactor_biosynth"/>
</dbReference>
<accession>A0A1M6XCF9</accession>
<dbReference type="PANTHER" id="PTHR43169">
    <property type="entry name" value="EXSB FAMILY PROTEIN"/>
    <property type="match status" value="1"/>
</dbReference>
<dbReference type="GO" id="GO:0016783">
    <property type="term" value="F:sulfurtransferase activity"/>
    <property type="evidence" value="ECO:0007669"/>
    <property type="project" value="InterPro"/>
</dbReference>
<dbReference type="CDD" id="cd01990">
    <property type="entry name" value="LarE-like"/>
    <property type="match status" value="1"/>
</dbReference>
<dbReference type="InterPro" id="IPR014729">
    <property type="entry name" value="Rossmann-like_a/b/a_fold"/>
</dbReference>
<dbReference type="Gene3D" id="3.40.50.620">
    <property type="entry name" value="HUPs"/>
    <property type="match status" value="1"/>
</dbReference>
<feature type="active site" description="Nucleophile and sulfur donor" evidence="1">
    <location>
        <position position="174"/>
    </location>
</feature>
<dbReference type="NCBIfam" id="TIGR00268">
    <property type="entry name" value="ATP-dependent sacrificial sulfur transferase LarE"/>
    <property type="match status" value="1"/>
</dbReference>
<protein>
    <submittedName>
        <fullName evidence="2">Uncharacterized protein</fullName>
    </submittedName>
</protein>
<evidence type="ECO:0000313" key="3">
    <source>
        <dbReference type="Proteomes" id="UP000183997"/>
    </source>
</evidence>
<reference evidence="3" key="1">
    <citation type="submission" date="2016-11" db="EMBL/GenBank/DDBJ databases">
        <authorList>
            <person name="Varghese N."/>
            <person name="Submissions S."/>
        </authorList>
    </citation>
    <scope>NUCLEOTIDE SEQUENCE [LARGE SCALE GENOMIC DNA]</scope>
    <source>
        <strain evidence="3">DSM 10349</strain>
    </source>
</reference>
<sequence length="271" mass="30500">MLTGKYERLKNILQDCGSVLVAFSGGTDSALLLAVAVKELGDQVLAVTAVSPTSTHLEIQEAKELAKGLGVKHLVVDSREMQLLEFTENTPQKCYHCKFLRFSQLKEIALQEDVPWLLDGSNVDDLGDFRPGMRAVQELGIRSPLQEVGFTKSEIRELSRQLALPTWNKPSSPCLATRIPYGQKITEEKLRRVEAAEEYLKKQGFTPLRVRHYQQEARLEIAKEQFSYLLSRLEEVSSRLKELGFTAVTLDLSGFRSGSMNEILSELDKRS</sequence>
<evidence type="ECO:0000256" key="1">
    <source>
        <dbReference type="PIRSR" id="PIRSR006661-1"/>
    </source>
</evidence>
<gene>
    <name evidence="2" type="ORF">SAMN02745123_03982</name>
</gene>
<dbReference type="SUPFAM" id="SSF52402">
    <property type="entry name" value="Adenine nucleotide alpha hydrolases-like"/>
    <property type="match status" value="1"/>
</dbReference>